<dbReference type="InterPro" id="IPR015943">
    <property type="entry name" value="WD40/YVTN_repeat-like_dom_sf"/>
</dbReference>
<dbReference type="Gene3D" id="2.130.10.10">
    <property type="entry name" value="YVTN repeat-like/Quinoprotein amine dehydrogenase"/>
    <property type="match status" value="3"/>
</dbReference>
<sequence length="349" mass="38868">MIKKIKYLLLLLVVLLLAVSLTIYLVREPSYNIQTNGKLYIVNKRSRDVTVFDLMKGEKLTNVPIDIESHAATPVRNQGCVVIPNYNTNENKVQSLVIINAKTDKLDKTIVFEEGLALDGIIAHNESNKVLVVSRINNKLFVVDIENNAVEKSISTEQEIGHIPVLHPHKPIAYVTNTKSGSVSVIDLKLNKVIKIIPCGFGTQGIDITPDGSELWVTNTMQNSMVIINTISNQIIKTIKTGRESIKLKFSKDGKYCFVVNSRDGTISIYNQKSRKKIKTIQLHGKTTILQRLLYHTPRPVNILMHPNGLYAFVSNSNACKVEIIDMKTLTIVSTIKTGNVPEGLALVE</sequence>
<keyword evidence="2" id="KW-1185">Reference proteome</keyword>
<dbReference type="InterPro" id="IPR051200">
    <property type="entry name" value="Host-pathogen_enzymatic-act"/>
</dbReference>
<reference evidence="2" key="1">
    <citation type="journal article" date="2019" name="Int. J. Syst. Evol. Microbiol.">
        <title>The Global Catalogue of Microorganisms (GCM) 10K type strain sequencing project: providing services to taxonomists for standard genome sequencing and annotation.</title>
        <authorList>
            <consortium name="The Broad Institute Genomics Platform"/>
            <consortium name="The Broad Institute Genome Sequencing Center for Infectious Disease"/>
            <person name="Wu L."/>
            <person name="Ma J."/>
        </authorList>
    </citation>
    <scope>NUCLEOTIDE SEQUENCE [LARGE SCALE GENOMIC DNA]</scope>
    <source>
        <strain evidence="2">CCUG 62414</strain>
    </source>
</reference>
<name>A0ABW3JES7_9FLAO</name>
<dbReference type="InterPro" id="IPR019405">
    <property type="entry name" value="Lactonase_7-beta_prop"/>
</dbReference>
<dbReference type="PANTHER" id="PTHR47197">
    <property type="entry name" value="PROTEIN NIRF"/>
    <property type="match status" value="1"/>
</dbReference>
<dbReference type="InterPro" id="IPR011048">
    <property type="entry name" value="Haem_d1_sf"/>
</dbReference>
<dbReference type="InterPro" id="IPR011964">
    <property type="entry name" value="YVTN_b-propeller_repeat"/>
</dbReference>
<protein>
    <submittedName>
        <fullName evidence="1">YncE family protein</fullName>
    </submittedName>
</protein>
<gene>
    <name evidence="1" type="ORF">ACFQ1R_02305</name>
</gene>
<dbReference type="NCBIfam" id="TIGR02276">
    <property type="entry name" value="beta_rpt_yvtn"/>
    <property type="match status" value="1"/>
</dbReference>
<dbReference type="Proteomes" id="UP001597061">
    <property type="component" value="Unassembled WGS sequence"/>
</dbReference>
<dbReference type="EMBL" id="JBHTJI010000001">
    <property type="protein sequence ID" value="MFD0988917.1"/>
    <property type="molecule type" value="Genomic_DNA"/>
</dbReference>
<comment type="caution">
    <text evidence="1">The sequence shown here is derived from an EMBL/GenBank/DDBJ whole genome shotgun (WGS) entry which is preliminary data.</text>
</comment>
<dbReference type="PANTHER" id="PTHR47197:SF3">
    <property type="entry name" value="DIHYDRO-HEME D1 DEHYDROGENASE"/>
    <property type="match status" value="1"/>
</dbReference>
<proteinExistence type="predicted"/>
<dbReference type="RefSeq" id="WP_379924495.1">
    <property type="nucleotide sequence ID" value="NZ_JBHTJI010000001.1"/>
</dbReference>
<accession>A0ABW3JES7</accession>
<evidence type="ECO:0000313" key="2">
    <source>
        <dbReference type="Proteomes" id="UP001597061"/>
    </source>
</evidence>
<organism evidence="1 2">
    <name type="scientific">Mariniflexile jejuense</name>
    <dbReference type="NCBI Taxonomy" id="1173582"/>
    <lineage>
        <taxon>Bacteria</taxon>
        <taxon>Pseudomonadati</taxon>
        <taxon>Bacteroidota</taxon>
        <taxon>Flavobacteriia</taxon>
        <taxon>Flavobacteriales</taxon>
        <taxon>Flavobacteriaceae</taxon>
        <taxon>Mariniflexile</taxon>
    </lineage>
</organism>
<dbReference type="Pfam" id="PF10282">
    <property type="entry name" value="Lactonase"/>
    <property type="match status" value="1"/>
</dbReference>
<evidence type="ECO:0000313" key="1">
    <source>
        <dbReference type="EMBL" id="MFD0988917.1"/>
    </source>
</evidence>
<dbReference type="SUPFAM" id="SSF51004">
    <property type="entry name" value="C-terminal (heme d1) domain of cytochrome cd1-nitrite reductase"/>
    <property type="match status" value="1"/>
</dbReference>